<dbReference type="AlphaFoldDB" id="A0A1V6N566"/>
<feature type="transmembrane region" description="Helical" evidence="1">
    <location>
        <begin position="236"/>
        <end position="256"/>
    </location>
</feature>
<proteinExistence type="predicted"/>
<feature type="transmembrane region" description="Helical" evidence="1">
    <location>
        <begin position="175"/>
        <end position="191"/>
    </location>
</feature>
<dbReference type="Proteomes" id="UP000191661">
    <property type="component" value="Unassembled WGS sequence"/>
</dbReference>
<keyword evidence="1" id="KW-0472">Membrane</keyword>
<evidence type="ECO:0000313" key="4">
    <source>
        <dbReference type="Proteomes" id="UP000191661"/>
    </source>
</evidence>
<dbReference type="GO" id="GO:0006508">
    <property type="term" value="P:proteolysis"/>
    <property type="evidence" value="ECO:0007669"/>
    <property type="project" value="UniProtKB-KW"/>
</dbReference>
<evidence type="ECO:0000259" key="2">
    <source>
        <dbReference type="Pfam" id="PF02517"/>
    </source>
</evidence>
<dbReference type="RefSeq" id="WP_080459487.1">
    <property type="nucleotide sequence ID" value="NZ_JXMW01000001.1"/>
</dbReference>
<name>A0A1V6N566_METAZ</name>
<gene>
    <name evidence="3" type="ORF">MBBAR_1c02780</name>
</gene>
<dbReference type="Pfam" id="PF02517">
    <property type="entry name" value="Rce1-like"/>
    <property type="match status" value="1"/>
</dbReference>
<feature type="transmembrane region" description="Helical" evidence="1">
    <location>
        <begin position="134"/>
        <end position="154"/>
    </location>
</feature>
<dbReference type="GO" id="GO:0080120">
    <property type="term" value="P:CAAX-box protein maturation"/>
    <property type="evidence" value="ECO:0007669"/>
    <property type="project" value="UniProtKB-ARBA"/>
</dbReference>
<sequence length="293" mass="33424">MSFLENSSYGLNNVWRYALTIILTWFVGSLIGSCLGIVLVPLFGLSLTVGTGYLLNIFIVFAIQLLLLFLSIRFIHKRDFFSIINMSKSNNSFLKRVRWILILKGMLLWILFLLILTLANFIIIPNEIYINPNWIMILSSIPILVIGLIIQTSFEEFFFRGYFNQGLNLLFKNKIFVILVGSLVFAIPHLSNGGVDTFLSFEILIETFLMGVIFTIFALLYEGLEFSIGIHFVNNLYVFIIGPTEGTFSTVPTILMNISNSLLSLLIPTIFMLLFIAILFIYKRKKISNILLN</sequence>
<feature type="domain" description="CAAX prenyl protease 2/Lysostaphin resistance protein A-like" evidence="2">
    <location>
        <begin position="140"/>
        <end position="236"/>
    </location>
</feature>
<feature type="transmembrane region" description="Helical" evidence="1">
    <location>
        <begin position="262"/>
        <end position="282"/>
    </location>
</feature>
<keyword evidence="3" id="KW-0645">Protease</keyword>
<keyword evidence="1" id="KW-1133">Transmembrane helix</keyword>
<accession>A0A1V6N566</accession>
<evidence type="ECO:0000256" key="1">
    <source>
        <dbReference type="SAM" id="Phobius"/>
    </source>
</evidence>
<dbReference type="InterPro" id="IPR003675">
    <property type="entry name" value="Rce1/LyrA-like_dom"/>
</dbReference>
<keyword evidence="3" id="KW-0378">Hydrolase</keyword>
<dbReference type="EMBL" id="JXMW01000001">
    <property type="protein sequence ID" value="OQD59868.1"/>
    <property type="molecule type" value="Genomic_DNA"/>
</dbReference>
<reference evidence="3 4" key="1">
    <citation type="submission" date="2014-12" db="EMBL/GenBank/DDBJ databases">
        <title>Genome sequence of Methanobrevibacter arboriphilicus DH1, DSM1125.</title>
        <authorList>
            <person name="Poehlein A."/>
            <person name="Thauer R.K."/>
            <person name="Seedorf H."/>
            <person name="Daniel R."/>
        </authorList>
    </citation>
    <scope>NUCLEOTIDE SEQUENCE [LARGE SCALE GENOMIC DNA]</scope>
    <source>
        <strain evidence="3 4">DH1</strain>
    </source>
</reference>
<dbReference type="OrthoDB" id="77703at2157"/>
<feature type="transmembrane region" description="Helical" evidence="1">
    <location>
        <begin position="53"/>
        <end position="76"/>
    </location>
</feature>
<feature type="transmembrane region" description="Helical" evidence="1">
    <location>
        <begin position="21"/>
        <end position="47"/>
    </location>
</feature>
<feature type="transmembrane region" description="Helical" evidence="1">
    <location>
        <begin position="203"/>
        <end position="224"/>
    </location>
</feature>
<dbReference type="GO" id="GO:0004175">
    <property type="term" value="F:endopeptidase activity"/>
    <property type="evidence" value="ECO:0007669"/>
    <property type="project" value="UniProtKB-ARBA"/>
</dbReference>
<protein>
    <submittedName>
        <fullName evidence="3">Putative protease</fullName>
    </submittedName>
</protein>
<evidence type="ECO:0000313" key="3">
    <source>
        <dbReference type="EMBL" id="OQD59868.1"/>
    </source>
</evidence>
<organism evidence="3 4">
    <name type="scientific">Methanobrevibacter arboriphilus JCM 13429 = DSM 1125</name>
    <dbReference type="NCBI Taxonomy" id="1300164"/>
    <lineage>
        <taxon>Archaea</taxon>
        <taxon>Methanobacteriati</taxon>
        <taxon>Methanobacteriota</taxon>
        <taxon>Methanomada group</taxon>
        <taxon>Methanobacteria</taxon>
        <taxon>Methanobacteriales</taxon>
        <taxon>Methanobacteriaceae</taxon>
        <taxon>Methanobrevibacter</taxon>
    </lineage>
</organism>
<comment type="caution">
    <text evidence="3">The sequence shown here is derived from an EMBL/GenBank/DDBJ whole genome shotgun (WGS) entry which is preliminary data.</text>
</comment>
<keyword evidence="1" id="KW-0812">Transmembrane</keyword>
<feature type="transmembrane region" description="Helical" evidence="1">
    <location>
        <begin position="97"/>
        <end position="122"/>
    </location>
</feature>
<keyword evidence="4" id="KW-1185">Reference proteome</keyword>